<evidence type="ECO:0000313" key="3">
    <source>
        <dbReference type="Proteomes" id="UP000233387"/>
    </source>
</evidence>
<feature type="chain" id="PRO_5014800962" description="Lipoprotein" evidence="1">
    <location>
        <begin position="24"/>
        <end position="269"/>
    </location>
</feature>
<sequence length="269" mass="31326">MKSLLTIWVAKLSFFCVFFSSCGGNQPPQQVPPPKPAPNIYSLIFIDKTVSVSLKENFTREKYEKALQTIVQQNIRQKGDKIEVYFLHENTSQARVFAMQCKAEMKDTTGLNPTDIKSIKNTYQVSLKKEKNKIQQRCIEALLDDNITETKQYTDIWAILPIIDKKNAKKPENSLLKVFILSDMVESMPGLERRDFYKRPPFSKQEAEQWAEKDVKRFTDIDLSDVEIFYVLPHSPLSTTNQNNPNVLYYWEKMLTKLGLEELKEWNVE</sequence>
<gene>
    <name evidence="2" type="ORF">Rain11_2086</name>
</gene>
<keyword evidence="3" id="KW-1185">Reference proteome</keyword>
<dbReference type="RefSeq" id="WP_101359352.1">
    <property type="nucleotide sequence ID" value="NZ_NKXO01000035.1"/>
</dbReference>
<dbReference type="PROSITE" id="PS51257">
    <property type="entry name" value="PROKAR_LIPOPROTEIN"/>
    <property type="match status" value="1"/>
</dbReference>
<organism evidence="2 3">
    <name type="scientific">Raineya orbicola</name>
    <dbReference type="NCBI Taxonomy" id="2016530"/>
    <lineage>
        <taxon>Bacteria</taxon>
        <taxon>Pseudomonadati</taxon>
        <taxon>Bacteroidota</taxon>
        <taxon>Cytophagia</taxon>
        <taxon>Cytophagales</taxon>
        <taxon>Raineyaceae</taxon>
        <taxon>Raineya</taxon>
    </lineage>
</organism>
<proteinExistence type="predicted"/>
<dbReference type="OrthoDB" id="950241at2"/>
<evidence type="ECO:0008006" key="4">
    <source>
        <dbReference type="Google" id="ProtNLM"/>
    </source>
</evidence>
<evidence type="ECO:0000256" key="1">
    <source>
        <dbReference type="SAM" id="SignalP"/>
    </source>
</evidence>
<comment type="caution">
    <text evidence="2">The sequence shown here is derived from an EMBL/GenBank/DDBJ whole genome shotgun (WGS) entry which is preliminary data.</text>
</comment>
<dbReference type="Proteomes" id="UP000233387">
    <property type="component" value="Unassembled WGS sequence"/>
</dbReference>
<name>A0A2N3IAT5_9BACT</name>
<feature type="signal peptide" evidence="1">
    <location>
        <begin position="1"/>
        <end position="23"/>
    </location>
</feature>
<dbReference type="AlphaFoldDB" id="A0A2N3IAT5"/>
<evidence type="ECO:0000313" key="2">
    <source>
        <dbReference type="EMBL" id="PKQ67407.1"/>
    </source>
</evidence>
<accession>A0A2N3IAT5</accession>
<dbReference type="EMBL" id="NKXO01000035">
    <property type="protein sequence ID" value="PKQ67407.1"/>
    <property type="molecule type" value="Genomic_DNA"/>
</dbReference>
<protein>
    <recommendedName>
        <fullName evidence="4">Lipoprotein</fullName>
    </recommendedName>
</protein>
<keyword evidence="1" id="KW-0732">Signal</keyword>
<reference evidence="2 3" key="1">
    <citation type="submission" date="2017-06" db="EMBL/GenBank/DDBJ databases">
        <title>Raineya orbicola gen. nov., sp. nov. a slightly thermophilic bacterium of the phylum Bacteroidetes and the description of Raineyaceae fam. nov.</title>
        <authorList>
            <person name="Albuquerque L."/>
            <person name="Polonia A.R.M."/>
            <person name="Barroso C."/>
            <person name="Froufe H.J.C."/>
            <person name="Lage O."/>
            <person name="Lobo-Da-Cunha A."/>
            <person name="Egas C."/>
            <person name="Da Costa M.S."/>
        </authorList>
    </citation>
    <scope>NUCLEOTIDE SEQUENCE [LARGE SCALE GENOMIC DNA]</scope>
    <source>
        <strain evidence="2 3">SPSPC-11</strain>
    </source>
</reference>